<gene>
    <name evidence="1" type="ORF">CIRG_04482</name>
</gene>
<protein>
    <submittedName>
        <fullName evidence="1">Uncharacterized protein</fullName>
    </submittedName>
</protein>
<accession>A0A0J6Y7Z6</accession>
<proteinExistence type="predicted"/>
<dbReference type="Proteomes" id="UP000054565">
    <property type="component" value="Unassembled WGS sequence"/>
</dbReference>
<evidence type="ECO:0000313" key="1">
    <source>
        <dbReference type="EMBL" id="KMP04801.1"/>
    </source>
</evidence>
<dbReference type="AlphaFoldDB" id="A0A0J6Y7Z6"/>
<sequence>MFAKSRGLRGIHAAVQVIQGLQIERTVWQPAASSWRALWGGKKKYYRIKEHFMENCRRKLSINIKAAKSALPGTNQQHKNRPNIRPCAERVVNGSQGKFDDLQLSTGLFIVMQTPKKTRQPTACAELLSGGRASERAISRRKTKYVTVQDLCA</sequence>
<dbReference type="EMBL" id="DS028095">
    <property type="protein sequence ID" value="KMP04801.1"/>
    <property type="molecule type" value="Genomic_DNA"/>
</dbReference>
<reference evidence="2" key="1">
    <citation type="journal article" date="2010" name="Genome Res.">
        <title>Population genomic sequencing of Coccidioides fungi reveals recent hybridization and transposon control.</title>
        <authorList>
            <person name="Neafsey D.E."/>
            <person name="Barker B.M."/>
            <person name="Sharpton T.J."/>
            <person name="Stajich J.E."/>
            <person name="Park D.J."/>
            <person name="Whiston E."/>
            <person name="Hung C.-Y."/>
            <person name="McMahan C."/>
            <person name="White J."/>
            <person name="Sykes S."/>
            <person name="Heiman D."/>
            <person name="Young S."/>
            <person name="Zeng Q."/>
            <person name="Abouelleil A."/>
            <person name="Aftuck L."/>
            <person name="Bessette D."/>
            <person name="Brown A."/>
            <person name="FitzGerald M."/>
            <person name="Lui A."/>
            <person name="Macdonald J.P."/>
            <person name="Priest M."/>
            <person name="Orbach M.J."/>
            <person name="Galgiani J.N."/>
            <person name="Kirkland T.N."/>
            <person name="Cole G.T."/>
            <person name="Birren B.W."/>
            <person name="Henn M.R."/>
            <person name="Taylor J.W."/>
            <person name="Rounsley S.D."/>
        </authorList>
    </citation>
    <scope>NUCLEOTIDE SEQUENCE [LARGE SCALE GENOMIC DNA]</scope>
    <source>
        <strain evidence="2">RMSCC 2394</strain>
    </source>
</reference>
<evidence type="ECO:0000313" key="2">
    <source>
        <dbReference type="Proteomes" id="UP000054565"/>
    </source>
</evidence>
<organism evidence="1 2">
    <name type="scientific">Coccidioides immitis RMSCC 2394</name>
    <dbReference type="NCBI Taxonomy" id="404692"/>
    <lineage>
        <taxon>Eukaryota</taxon>
        <taxon>Fungi</taxon>
        <taxon>Dikarya</taxon>
        <taxon>Ascomycota</taxon>
        <taxon>Pezizomycotina</taxon>
        <taxon>Eurotiomycetes</taxon>
        <taxon>Eurotiomycetidae</taxon>
        <taxon>Onygenales</taxon>
        <taxon>Onygenaceae</taxon>
        <taxon>Coccidioides</taxon>
    </lineage>
</organism>
<name>A0A0J6Y7Z6_COCIT</name>